<protein>
    <recommendedName>
        <fullName evidence="3">Lipoprotein</fullName>
    </recommendedName>
</protein>
<proteinExistence type="predicted"/>
<keyword evidence="2" id="KW-1185">Reference proteome</keyword>
<dbReference type="EMBL" id="BMGA01000004">
    <property type="protein sequence ID" value="GGA78976.1"/>
    <property type="molecule type" value="Genomic_DNA"/>
</dbReference>
<sequence length="208" mass="24923">MFASLKEAAKMKKILSVISVLFVIVFSSCNNTEVVREKNIYYKLYSEKDSLIGFSLRKYIFSQDTIKEKYLTIDLKGKKTYDHKRSFYKKEGDFFIFSNIKNDNAKFLYFSPAKKDTCFHVNRRIEKFYLCNKGKVKFKNYKNAYKVYYDERGYDSRKETLILDSDYTVLARFEDCYDYRKEIIVENNDISEDVKLKLESASKLILWW</sequence>
<gene>
    <name evidence="1" type="ORF">GCM10008015_19630</name>
</gene>
<organism evidence="1 2">
    <name type="scientific">Flavobacterium palustre</name>
    <dbReference type="NCBI Taxonomy" id="1476463"/>
    <lineage>
        <taxon>Bacteria</taxon>
        <taxon>Pseudomonadati</taxon>
        <taxon>Bacteroidota</taxon>
        <taxon>Flavobacteriia</taxon>
        <taxon>Flavobacteriales</taxon>
        <taxon>Flavobacteriaceae</taxon>
        <taxon>Flavobacterium</taxon>
    </lineage>
</organism>
<accession>A0ABQ1HJ87</accession>
<evidence type="ECO:0008006" key="3">
    <source>
        <dbReference type="Google" id="ProtNLM"/>
    </source>
</evidence>
<evidence type="ECO:0000313" key="2">
    <source>
        <dbReference type="Proteomes" id="UP000658793"/>
    </source>
</evidence>
<comment type="caution">
    <text evidence="1">The sequence shown here is derived from an EMBL/GenBank/DDBJ whole genome shotgun (WGS) entry which is preliminary data.</text>
</comment>
<dbReference type="Proteomes" id="UP000658793">
    <property type="component" value="Unassembled WGS sequence"/>
</dbReference>
<evidence type="ECO:0000313" key="1">
    <source>
        <dbReference type="EMBL" id="GGA78976.1"/>
    </source>
</evidence>
<name>A0ABQ1HJ87_9FLAO</name>
<dbReference type="PROSITE" id="PS51257">
    <property type="entry name" value="PROKAR_LIPOPROTEIN"/>
    <property type="match status" value="1"/>
</dbReference>
<reference evidence="2" key="1">
    <citation type="journal article" date="2019" name="Int. J. Syst. Evol. Microbiol.">
        <title>The Global Catalogue of Microorganisms (GCM) 10K type strain sequencing project: providing services to taxonomists for standard genome sequencing and annotation.</title>
        <authorList>
            <consortium name="The Broad Institute Genomics Platform"/>
            <consortium name="The Broad Institute Genome Sequencing Center for Infectious Disease"/>
            <person name="Wu L."/>
            <person name="Ma J."/>
        </authorList>
    </citation>
    <scope>NUCLEOTIDE SEQUENCE [LARGE SCALE GENOMIC DNA]</scope>
    <source>
        <strain evidence="2">CGMCC 1.12811</strain>
    </source>
</reference>